<evidence type="ECO:0000313" key="1">
    <source>
        <dbReference type="EMBL" id="CZR64356.1"/>
    </source>
</evidence>
<evidence type="ECO:0000313" key="2">
    <source>
        <dbReference type="Proteomes" id="UP000184330"/>
    </source>
</evidence>
<dbReference type="AlphaFoldDB" id="A0A1L7XHC7"/>
<keyword evidence="2" id="KW-1185">Reference proteome</keyword>
<gene>
    <name evidence="1" type="ORF">PAC_14254</name>
</gene>
<dbReference type="EMBL" id="FJOG01000026">
    <property type="protein sequence ID" value="CZR64356.1"/>
    <property type="molecule type" value="Genomic_DNA"/>
</dbReference>
<sequence length="84" mass="8940">MTPHCKISTSESGPVDPTEYSSYVAVQTDAAAGIPFQAVGVAEEGSPCSCMYASGVNSYAGERPVPTIASRWLVWRTDGRSLRK</sequence>
<name>A0A1L7XHC7_9HELO</name>
<organism evidence="1 2">
    <name type="scientific">Phialocephala subalpina</name>
    <dbReference type="NCBI Taxonomy" id="576137"/>
    <lineage>
        <taxon>Eukaryota</taxon>
        <taxon>Fungi</taxon>
        <taxon>Dikarya</taxon>
        <taxon>Ascomycota</taxon>
        <taxon>Pezizomycotina</taxon>
        <taxon>Leotiomycetes</taxon>
        <taxon>Helotiales</taxon>
        <taxon>Mollisiaceae</taxon>
        <taxon>Phialocephala</taxon>
        <taxon>Phialocephala fortinii species complex</taxon>
    </lineage>
</organism>
<accession>A0A1L7XHC7</accession>
<reference evidence="1 2" key="1">
    <citation type="submission" date="2016-03" db="EMBL/GenBank/DDBJ databases">
        <authorList>
            <person name="Ploux O."/>
        </authorList>
    </citation>
    <scope>NUCLEOTIDE SEQUENCE [LARGE SCALE GENOMIC DNA]</scope>
    <source>
        <strain evidence="1 2">UAMH 11012</strain>
    </source>
</reference>
<protein>
    <submittedName>
        <fullName evidence="1">Uncharacterized protein</fullName>
    </submittedName>
</protein>
<proteinExistence type="predicted"/>
<dbReference type="Proteomes" id="UP000184330">
    <property type="component" value="Unassembled WGS sequence"/>
</dbReference>